<evidence type="ECO:0008006" key="3">
    <source>
        <dbReference type="Google" id="ProtNLM"/>
    </source>
</evidence>
<dbReference type="EMBL" id="CP042912">
    <property type="protein sequence ID" value="QEG22879.1"/>
    <property type="molecule type" value="Genomic_DNA"/>
</dbReference>
<proteinExistence type="predicted"/>
<dbReference type="Proteomes" id="UP000322214">
    <property type="component" value="Chromosome"/>
</dbReference>
<evidence type="ECO:0000313" key="1">
    <source>
        <dbReference type="EMBL" id="QEG22879.1"/>
    </source>
</evidence>
<dbReference type="SUPFAM" id="SSF53041">
    <property type="entry name" value="Resolvase-like"/>
    <property type="match status" value="1"/>
</dbReference>
<dbReference type="Gene3D" id="3.40.50.1390">
    <property type="entry name" value="Resolvase, N-terminal catalytic domain"/>
    <property type="match status" value="1"/>
</dbReference>
<dbReference type="GO" id="GO:0003677">
    <property type="term" value="F:DNA binding"/>
    <property type="evidence" value="ECO:0007669"/>
    <property type="project" value="InterPro"/>
</dbReference>
<organism evidence="1 2">
    <name type="scientific">Mariniblastus fucicola</name>
    <dbReference type="NCBI Taxonomy" id="980251"/>
    <lineage>
        <taxon>Bacteria</taxon>
        <taxon>Pseudomonadati</taxon>
        <taxon>Planctomycetota</taxon>
        <taxon>Planctomycetia</taxon>
        <taxon>Pirellulales</taxon>
        <taxon>Pirellulaceae</taxon>
        <taxon>Mariniblastus</taxon>
    </lineage>
</organism>
<sequence>MGIVICVMVEDLSRLYRNPLLQYEFVFFCVDNGVRFVSIADNLDTFDEYWESNMSVAALRHSMPAVDARRQQAAKLNPKMRHMRCGSFRKQAEFALKVFSLLWAIGAGQISSLTIGNDSNQLRENSSESSQSSTE</sequence>
<protein>
    <recommendedName>
        <fullName evidence="3">Resolvase/invertase-type recombinase catalytic domain-containing protein</fullName>
    </recommendedName>
</protein>
<dbReference type="AlphaFoldDB" id="A0A5B9PBN8"/>
<accession>A0A5B9PBN8</accession>
<dbReference type="GO" id="GO:0000150">
    <property type="term" value="F:DNA strand exchange activity"/>
    <property type="evidence" value="ECO:0007669"/>
    <property type="project" value="InterPro"/>
</dbReference>
<dbReference type="KEGG" id="mff:MFFC18_27670"/>
<dbReference type="STRING" id="980251.GCA_001642875_05117"/>
<name>A0A5B9PBN8_9BACT</name>
<dbReference type="InterPro" id="IPR036162">
    <property type="entry name" value="Resolvase-like_N_sf"/>
</dbReference>
<gene>
    <name evidence="1" type="ORF">MFFC18_27670</name>
</gene>
<reference evidence="1 2" key="1">
    <citation type="submission" date="2019-08" db="EMBL/GenBank/DDBJ databases">
        <title>Deep-cultivation of Planctomycetes and their phenomic and genomic characterization uncovers novel biology.</title>
        <authorList>
            <person name="Wiegand S."/>
            <person name="Jogler M."/>
            <person name="Boedeker C."/>
            <person name="Pinto D."/>
            <person name="Vollmers J."/>
            <person name="Rivas-Marin E."/>
            <person name="Kohn T."/>
            <person name="Peeters S.H."/>
            <person name="Heuer A."/>
            <person name="Rast P."/>
            <person name="Oberbeckmann S."/>
            <person name="Bunk B."/>
            <person name="Jeske O."/>
            <person name="Meyerdierks A."/>
            <person name="Storesund J.E."/>
            <person name="Kallscheuer N."/>
            <person name="Luecker S."/>
            <person name="Lage O.M."/>
            <person name="Pohl T."/>
            <person name="Merkel B.J."/>
            <person name="Hornburger P."/>
            <person name="Mueller R.-W."/>
            <person name="Bruemmer F."/>
            <person name="Labrenz M."/>
            <person name="Spormann A.M."/>
            <person name="Op den Camp H."/>
            <person name="Overmann J."/>
            <person name="Amann R."/>
            <person name="Jetten M.S.M."/>
            <person name="Mascher T."/>
            <person name="Medema M.H."/>
            <person name="Devos D.P."/>
            <person name="Kaster A.-K."/>
            <person name="Ovreas L."/>
            <person name="Rohde M."/>
            <person name="Galperin M.Y."/>
            <person name="Jogler C."/>
        </authorList>
    </citation>
    <scope>NUCLEOTIDE SEQUENCE [LARGE SCALE GENOMIC DNA]</scope>
    <source>
        <strain evidence="1 2">FC18</strain>
    </source>
</reference>
<evidence type="ECO:0000313" key="2">
    <source>
        <dbReference type="Proteomes" id="UP000322214"/>
    </source>
</evidence>
<keyword evidence="2" id="KW-1185">Reference proteome</keyword>